<proteinExistence type="predicted"/>
<evidence type="ECO:0000313" key="2">
    <source>
        <dbReference type="EMBL" id="KAG2454240.1"/>
    </source>
</evidence>
<organism evidence="2 3">
    <name type="scientific">Chlamydomonas schloesseri</name>
    <dbReference type="NCBI Taxonomy" id="2026947"/>
    <lineage>
        <taxon>Eukaryota</taxon>
        <taxon>Viridiplantae</taxon>
        <taxon>Chlorophyta</taxon>
        <taxon>core chlorophytes</taxon>
        <taxon>Chlorophyceae</taxon>
        <taxon>CS clade</taxon>
        <taxon>Chlamydomonadales</taxon>
        <taxon>Chlamydomonadaceae</taxon>
        <taxon>Chlamydomonas</taxon>
    </lineage>
</organism>
<accession>A0A835WV18</accession>
<evidence type="ECO:0000256" key="1">
    <source>
        <dbReference type="SAM" id="MobiDB-lite"/>
    </source>
</evidence>
<dbReference type="Proteomes" id="UP000613740">
    <property type="component" value="Unassembled WGS sequence"/>
</dbReference>
<dbReference type="EMBL" id="JAEHOD010000002">
    <property type="protein sequence ID" value="KAG2454240.1"/>
    <property type="molecule type" value="Genomic_DNA"/>
</dbReference>
<name>A0A835WV18_9CHLO</name>
<feature type="region of interest" description="Disordered" evidence="1">
    <location>
        <begin position="1"/>
        <end position="67"/>
    </location>
</feature>
<evidence type="ECO:0000313" key="3">
    <source>
        <dbReference type="Proteomes" id="UP000613740"/>
    </source>
</evidence>
<protein>
    <submittedName>
        <fullName evidence="2">Uncharacterized protein</fullName>
    </submittedName>
</protein>
<keyword evidence="3" id="KW-1185">Reference proteome</keyword>
<feature type="compositionally biased region" description="Low complexity" evidence="1">
    <location>
        <begin position="237"/>
        <end position="251"/>
    </location>
</feature>
<feature type="compositionally biased region" description="Low complexity" evidence="1">
    <location>
        <begin position="20"/>
        <end position="33"/>
    </location>
</feature>
<comment type="caution">
    <text evidence="2">The sequence shown here is derived from an EMBL/GenBank/DDBJ whole genome shotgun (WGS) entry which is preliminary data.</text>
</comment>
<dbReference type="AlphaFoldDB" id="A0A835WV18"/>
<gene>
    <name evidence="2" type="ORF">HYH02_001274</name>
</gene>
<sequence>MSSGVRFLHPAVHLGNQQEASLRLSSSRSSAASPPQPGAKRPSTDQPSSSSSSSSSSDAGGGGRATRPKVAFRLDLSKYSLRKDVDATGLGHNSDRAAPQLMLETFLQSCCDDVCGKMASAGVGLHVGWDVVLRYEGRHAFKLTDRPAACAAPHKHITSKEPLILDKAPMVTAGKAGKGGGKGGGKAGKGGKGGGKAGQHQDTSPVMLYVPGATLPLPAPCLARSTATVAPTAAASATKTPAAAAPAATPADGPPPGPRDEASPLVPPSPLALATAGGGDGPTPPPPTSAAAAPLAEGCPLPAA</sequence>
<feature type="region of interest" description="Disordered" evidence="1">
    <location>
        <begin position="237"/>
        <end position="304"/>
    </location>
</feature>
<feature type="region of interest" description="Disordered" evidence="1">
    <location>
        <begin position="174"/>
        <end position="203"/>
    </location>
</feature>
<feature type="compositionally biased region" description="Gly residues" evidence="1">
    <location>
        <begin position="176"/>
        <end position="197"/>
    </location>
</feature>
<reference evidence="2" key="1">
    <citation type="journal article" date="2020" name="bioRxiv">
        <title>Comparative genomics of Chlamydomonas.</title>
        <authorList>
            <person name="Craig R.J."/>
            <person name="Hasan A.R."/>
            <person name="Ness R.W."/>
            <person name="Keightley P.D."/>
        </authorList>
    </citation>
    <scope>NUCLEOTIDE SEQUENCE</scope>
    <source>
        <strain evidence="2">CCAP 11/173</strain>
    </source>
</reference>
<feature type="compositionally biased region" description="Low complexity" evidence="1">
    <location>
        <begin position="48"/>
        <end position="57"/>
    </location>
</feature>